<evidence type="ECO:0000313" key="15">
    <source>
        <dbReference type="Proteomes" id="UP001630969"/>
    </source>
</evidence>
<dbReference type="InterPro" id="IPR050765">
    <property type="entry name" value="Riboflavin_Biosynth_HTPR"/>
</dbReference>
<keyword evidence="11" id="KW-0511">Multifunctional enzyme</keyword>
<comment type="pathway">
    <text evidence="3 12">Cofactor biosynthesis; riboflavin biosynthesis; 5-amino-6-(D-ribitylamino)uracil from GTP: step 3/4.</text>
</comment>
<dbReference type="NCBIfam" id="TIGR00326">
    <property type="entry name" value="eubact_ribD"/>
    <property type="match status" value="1"/>
</dbReference>
<comment type="catalytic activity">
    <reaction evidence="12">
        <text>5-amino-6-(5-phospho-D-ribitylamino)uracil + NADP(+) = 5-amino-6-(5-phospho-D-ribosylamino)uracil + NADPH + H(+)</text>
        <dbReference type="Rhea" id="RHEA:17845"/>
        <dbReference type="ChEBI" id="CHEBI:15378"/>
        <dbReference type="ChEBI" id="CHEBI:57783"/>
        <dbReference type="ChEBI" id="CHEBI:58349"/>
        <dbReference type="ChEBI" id="CHEBI:58421"/>
        <dbReference type="ChEBI" id="CHEBI:58453"/>
        <dbReference type="EC" id="1.1.1.193"/>
    </reaction>
</comment>
<dbReference type="NCBIfam" id="NF008052">
    <property type="entry name" value="PRK10786.1"/>
    <property type="match status" value="1"/>
</dbReference>
<dbReference type="InterPro" id="IPR016193">
    <property type="entry name" value="Cytidine_deaminase-like"/>
</dbReference>
<keyword evidence="9 12" id="KW-0521">NADP</keyword>
<protein>
    <recommendedName>
        <fullName evidence="12">Riboflavin biosynthesis protein RibD</fullName>
    </recommendedName>
    <domain>
        <recommendedName>
            <fullName evidence="12">Diaminohydroxyphosphoribosylaminopyrimidine deaminase</fullName>
            <shortName evidence="12">DRAP deaminase</shortName>
            <ecNumber evidence="12">3.5.4.26</ecNumber>
        </recommendedName>
        <alternativeName>
            <fullName evidence="12">Riboflavin-specific deaminase</fullName>
        </alternativeName>
    </domain>
    <domain>
        <recommendedName>
            <fullName evidence="12">5-amino-6-(5-phosphoribosylamino)uracil reductase</fullName>
            <ecNumber evidence="12">1.1.1.193</ecNumber>
        </recommendedName>
        <alternativeName>
            <fullName evidence="12">HTP reductase</fullName>
        </alternativeName>
    </domain>
</protein>
<dbReference type="PANTHER" id="PTHR38011:SF7">
    <property type="entry name" value="2,5-DIAMINO-6-RIBOSYLAMINO-4(3H)-PYRIMIDINONE 5'-PHOSPHATE REDUCTASE"/>
    <property type="match status" value="1"/>
</dbReference>
<dbReference type="GeneID" id="97219686"/>
<evidence type="ECO:0000256" key="8">
    <source>
        <dbReference type="ARBA" id="ARBA00022833"/>
    </source>
</evidence>
<dbReference type="Pfam" id="PF01872">
    <property type="entry name" value="RibD_C"/>
    <property type="match status" value="1"/>
</dbReference>
<evidence type="ECO:0000259" key="13">
    <source>
        <dbReference type="PROSITE" id="PS51747"/>
    </source>
</evidence>
<dbReference type="Gene3D" id="3.40.430.10">
    <property type="entry name" value="Dihydrofolate Reductase, subunit A"/>
    <property type="match status" value="1"/>
</dbReference>
<comment type="similarity">
    <text evidence="5 12">In the C-terminal section; belongs to the HTP reductase family.</text>
</comment>
<dbReference type="RefSeq" id="WP_408758932.1">
    <property type="nucleotide sequence ID" value="NZ_JBGXAX010000001.1"/>
</dbReference>
<evidence type="ECO:0000256" key="4">
    <source>
        <dbReference type="ARBA" id="ARBA00005259"/>
    </source>
</evidence>
<evidence type="ECO:0000256" key="6">
    <source>
        <dbReference type="ARBA" id="ARBA00022619"/>
    </source>
</evidence>
<keyword evidence="15" id="KW-1185">Reference proteome</keyword>
<dbReference type="EC" id="3.5.4.26" evidence="12"/>
<dbReference type="InterPro" id="IPR002734">
    <property type="entry name" value="RibDG_C"/>
</dbReference>
<dbReference type="SUPFAM" id="SSF53927">
    <property type="entry name" value="Cytidine deaminase-like"/>
    <property type="match status" value="1"/>
</dbReference>
<dbReference type="InterPro" id="IPR016192">
    <property type="entry name" value="APOBEC/CMP_deaminase_Zn-bd"/>
</dbReference>
<dbReference type="EC" id="1.1.1.193" evidence="12"/>
<dbReference type="Proteomes" id="UP001630969">
    <property type="component" value="Unassembled WGS sequence"/>
</dbReference>
<keyword evidence="10 12" id="KW-0560">Oxidoreductase</keyword>
<dbReference type="PIRSF" id="PIRSF006769">
    <property type="entry name" value="RibD"/>
    <property type="match status" value="1"/>
</dbReference>
<sequence length="369" mass="40030">MFSQDDYQWMSRALELARRGRYTTAPNPCVGCVLVKDGVVVGEGWHQRAGQPHAEVYALHGAGEAARGATAYVTLEPCSHHGRTPPCAEALIEAGVARVVAAMVDPNPQVGGRGLRMLSEAGIKTDFGLLAAEAEALNPGFFKRMRTGFPQVTVKLGASLDGRTAMASGESQWITSPEARRDVQRLRARHDAVLSSAETVLADKASLTVRWDELPPSVKVAYPRESLRQPLRVVIDSQNRLTPDLPLFASPGPVLLARLQSDGAWPESVQQMVLPRLEERVDLVSLFMLLAKQGVNSVLVEAGPRLCGALLEKGLVDELVLYQAPKLLGDEGRGMFQLPGLARLFQAPKLTLKDVRLVGQDIRITARLA</sequence>
<evidence type="ECO:0000256" key="7">
    <source>
        <dbReference type="ARBA" id="ARBA00022723"/>
    </source>
</evidence>
<dbReference type="Gene3D" id="3.40.140.10">
    <property type="entry name" value="Cytidine Deaminase, domain 2"/>
    <property type="match status" value="1"/>
</dbReference>
<keyword evidence="8 12" id="KW-0862">Zinc</keyword>
<dbReference type="Pfam" id="PF00383">
    <property type="entry name" value="dCMP_cyt_deam_1"/>
    <property type="match status" value="1"/>
</dbReference>
<feature type="domain" description="CMP/dCMP-type deaminase" evidence="13">
    <location>
        <begin position="4"/>
        <end position="125"/>
    </location>
</feature>
<dbReference type="PANTHER" id="PTHR38011">
    <property type="entry name" value="DIHYDROFOLATE REDUCTASE FAMILY PROTEIN (AFU_ORTHOLOGUE AFUA_8G06820)"/>
    <property type="match status" value="1"/>
</dbReference>
<comment type="function">
    <text evidence="1 12">Converts 2,5-diamino-6-(ribosylamino)-4(3h)-pyrimidinone 5'-phosphate into 5-amino-6-(ribosylamino)-2,4(1h,3h)-pyrimidinedione 5'-phosphate.</text>
</comment>
<comment type="caution">
    <text evidence="14">The sequence shown here is derived from an EMBL/GenBank/DDBJ whole genome shotgun (WGS) entry which is preliminary data.</text>
</comment>
<comment type="catalytic activity">
    <reaction evidence="12">
        <text>2,5-diamino-6-hydroxy-4-(5-phosphoribosylamino)-pyrimidine + H2O + H(+) = 5-amino-6-(5-phospho-D-ribosylamino)uracil + NH4(+)</text>
        <dbReference type="Rhea" id="RHEA:21868"/>
        <dbReference type="ChEBI" id="CHEBI:15377"/>
        <dbReference type="ChEBI" id="CHEBI:15378"/>
        <dbReference type="ChEBI" id="CHEBI:28938"/>
        <dbReference type="ChEBI" id="CHEBI:58453"/>
        <dbReference type="ChEBI" id="CHEBI:58614"/>
        <dbReference type="EC" id="3.5.4.26"/>
    </reaction>
</comment>
<dbReference type="PROSITE" id="PS51747">
    <property type="entry name" value="CYT_DCMP_DEAMINASES_2"/>
    <property type="match status" value="1"/>
</dbReference>
<comment type="cofactor">
    <cofactor evidence="12">
        <name>Zn(2+)</name>
        <dbReference type="ChEBI" id="CHEBI:29105"/>
    </cofactor>
    <text evidence="12">Binds 1 zinc ion.</text>
</comment>
<evidence type="ECO:0000256" key="11">
    <source>
        <dbReference type="ARBA" id="ARBA00023268"/>
    </source>
</evidence>
<gene>
    <name evidence="14" type="primary">ribD</name>
    <name evidence="14" type="ORF">ACEUDJ_06265</name>
</gene>
<dbReference type="InterPro" id="IPR004794">
    <property type="entry name" value="Eubact_RibD"/>
</dbReference>
<reference evidence="14 15" key="1">
    <citation type="submission" date="2024-09" db="EMBL/GenBank/DDBJ databases">
        <title>Aeromonas strains Genome sequencing and assembly.</title>
        <authorList>
            <person name="Hu X."/>
            <person name="Tang B."/>
        </authorList>
    </citation>
    <scope>NUCLEOTIDE SEQUENCE [LARGE SCALE GENOMIC DNA]</scope>
    <source>
        <strain evidence="14 15">NB23SCDHY001</strain>
    </source>
</reference>
<accession>A0ABW9GNY3</accession>
<organism evidence="14 15">
    <name type="scientific">Aeromonas bivalvium</name>
    <dbReference type="NCBI Taxonomy" id="440079"/>
    <lineage>
        <taxon>Bacteria</taxon>
        <taxon>Pseudomonadati</taxon>
        <taxon>Pseudomonadota</taxon>
        <taxon>Gammaproteobacteria</taxon>
        <taxon>Aeromonadales</taxon>
        <taxon>Aeromonadaceae</taxon>
        <taxon>Aeromonas</taxon>
    </lineage>
</organism>
<comment type="pathway">
    <text evidence="2 12">Cofactor biosynthesis; riboflavin biosynthesis; 5-amino-6-(D-ribitylamino)uracil from GTP: step 2/4.</text>
</comment>
<keyword evidence="7 12" id="KW-0479">Metal-binding</keyword>
<dbReference type="InterPro" id="IPR024072">
    <property type="entry name" value="DHFR-like_dom_sf"/>
</dbReference>
<dbReference type="PROSITE" id="PS00903">
    <property type="entry name" value="CYT_DCMP_DEAMINASES_1"/>
    <property type="match status" value="1"/>
</dbReference>
<keyword evidence="6 12" id="KW-0686">Riboflavin biosynthesis</keyword>
<dbReference type="NCBIfam" id="TIGR00227">
    <property type="entry name" value="ribD_Cterm"/>
    <property type="match status" value="1"/>
</dbReference>
<evidence type="ECO:0000256" key="10">
    <source>
        <dbReference type="ARBA" id="ARBA00023002"/>
    </source>
</evidence>
<evidence type="ECO:0000256" key="2">
    <source>
        <dbReference type="ARBA" id="ARBA00004882"/>
    </source>
</evidence>
<evidence type="ECO:0000256" key="1">
    <source>
        <dbReference type="ARBA" id="ARBA00002151"/>
    </source>
</evidence>
<evidence type="ECO:0000313" key="14">
    <source>
        <dbReference type="EMBL" id="MFM4892477.1"/>
    </source>
</evidence>
<dbReference type="InterPro" id="IPR011549">
    <property type="entry name" value="RibD_C"/>
</dbReference>
<evidence type="ECO:0000256" key="5">
    <source>
        <dbReference type="ARBA" id="ARBA00007417"/>
    </source>
</evidence>
<keyword evidence="12" id="KW-0378">Hydrolase</keyword>
<proteinExistence type="inferred from homology"/>
<evidence type="ECO:0000256" key="9">
    <source>
        <dbReference type="ARBA" id="ARBA00022857"/>
    </source>
</evidence>
<dbReference type="EMBL" id="JBGXBU010000001">
    <property type="protein sequence ID" value="MFM4892477.1"/>
    <property type="molecule type" value="Genomic_DNA"/>
</dbReference>
<dbReference type="CDD" id="cd01284">
    <property type="entry name" value="Riboflavin_deaminase-reductase"/>
    <property type="match status" value="1"/>
</dbReference>
<name>A0ABW9GNY3_9GAMM</name>
<comment type="similarity">
    <text evidence="4 12">In the N-terminal section; belongs to the cytidine and deoxycytidylate deaminase family.</text>
</comment>
<dbReference type="SUPFAM" id="SSF53597">
    <property type="entry name" value="Dihydrofolate reductase-like"/>
    <property type="match status" value="1"/>
</dbReference>
<evidence type="ECO:0000256" key="12">
    <source>
        <dbReference type="PIRNR" id="PIRNR006769"/>
    </source>
</evidence>
<evidence type="ECO:0000256" key="3">
    <source>
        <dbReference type="ARBA" id="ARBA00004910"/>
    </source>
</evidence>
<dbReference type="InterPro" id="IPR002125">
    <property type="entry name" value="CMP_dCMP_dom"/>
</dbReference>